<evidence type="ECO:0000313" key="7">
    <source>
        <dbReference type="EMBL" id="WBO61879.1"/>
    </source>
</evidence>
<proteinExistence type="predicted"/>
<evidence type="ECO:0000259" key="6">
    <source>
        <dbReference type="PROSITE" id="PS50977"/>
    </source>
</evidence>
<organism evidence="7 8">
    <name type="scientific">Streptomyces camelliae</name>
    <dbReference type="NCBI Taxonomy" id="3004093"/>
    <lineage>
        <taxon>Bacteria</taxon>
        <taxon>Bacillati</taxon>
        <taxon>Actinomycetota</taxon>
        <taxon>Actinomycetes</taxon>
        <taxon>Kitasatosporales</taxon>
        <taxon>Streptomycetaceae</taxon>
        <taxon>Streptomyces</taxon>
    </lineage>
</organism>
<evidence type="ECO:0000256" key="2">
    <source>
        <dbReference type="ARBA" id="ARBA00023125"/>
    </source>
</evidence>
<dbReference type="InterPro" id="IPR050109">
    <property type="entry name" value="HTH-type_TetR-like_transc_reg"/>
</dbReference>
<dbReference type="Gene3D" id="1.10.357.10">
    <property type="entry name" value="Tetracycline Repressor, domain 2"/>
    <property type="match status" value="1"/>
</dbReference>
<dbReference type="InterPro" id="IPR009057">
    <property type="entry name" value="Homeodomain-like_sf"/>
</dbReference>
<feature type="DNA-binding region" description="H-T-H motif" evidence="4">
    <location>
        <begin position="49"/>
        <end position="68"/>
    </location>
</feature>
<dbReference type="PANTHER" id="PTHR30055">
    <property type="entry name" value="HTH-TYPE TRANSCRIPTIONAL REGULATOR RUTR"/>
    <property type="match status" value="1"/>
</dbReference>
<dbReference type="InterPro" id="IPR011075">
    <property type="entry name" value="TetR_C"/>
</dbReference>
<protein>
    <submittedName>
        <fullName evidence="7">TetR/AcrR family transcriptional regulator</fullName>
    </submittedName>
</protein>
<name>A0ABY7NX96_9ACTN</name>
<gene>
    <name evidence="7" type="ORF">O1G22_03005</name>
</gene>
<dbReference type="InterPro" id="IPR036271">
    <property type="entry name" value="Tet_transcr_reg_TetR-rel_C_sf"/>
</dbReference>
<dbReference type="Proteomes" id="UP001212326">
    <property type="component" value="Chromosome"/>
</dbReference>
<dbReference type="Pfam" id="PF16859">
    <property type="entry name" value="TetR_C_11"/>
    <property type="match status" value="1"/>
</dbReference>
<reference evidence="7 8" key="1">
    <citation type="submission" date="2022-12" db="EMBL/GenBank/DDBJ databases">
        <authorList>
            <person name="Mo P."/>
        </authorList>
    </citation>
    <scope>NUCLEOTIDE SEQUENCE [LARGE SCALE GENOMIC DNA]</scope>
    <source>
        <strain evidence="7 8">HUAS 2-6</strain>
    </source>
</reference>
<feature type="domain" description="HTH tetR-type" evidence="6">
    <location>
        <begin position="25"/>
        <end position="86"/>
    </location>
</feature>
<evidence type="ECO:0000256" key="3">
    <source>
        <dbReference type="ARBA" id="ARBA00023163"/>
    </source>
</evidence>
<dbReference type="SUPFAM" id="SSF46689">
    <property type="entry name" value="Homeodomain-like"/>
    <property type="match status" value="1"/>
</dbReference>
<dbReference type="InterPro" id="IPR001647">
    <property type="entry name" value="HTH_TetR"/>
</dbReference>
<accession>A0ABY7NX96</accession>
<keyword evidence="3" id="KW-0804">Transcription</keyword>
<keyword evidence="8" id="KW-1185">Reference proteome</keyword>
<evidence type="ECO:0000256" key="5">
    <source>
        <dbReference type="SAM" id="MobiDB-lite"/>
    </source>
</evidence>
<feature type="region of interest" description="Disordered" evidence="5">
    <location>
        <begin position="1"/>
        <end position="26"/>
    </location>
</feature>
<dbReference type="Pfam" id="PF00440">
    <property type="entry name" value="TetR_N"/>
    <property type="match status" value="1"/>
</dbReference>
<dbReference type="Gene3D" id="1.10.10.60">
    <property type="entry name" value="Homeodomain-like"/>
    <property type="match status" value="1"/>
</dbReference>
<dbReference type="SUPFAM" id="SSF48498">
    <property type="entry name" value="Tetracyclin repressor-like, C-terminal domain"/>
    <property type="match status" value="1"/>
</dbReference>
<sequence length="214" mass="23535">MTDTTGTAVGTVRPATRHRGRPRREGTEDRIVEAVLRLMQRGMGLSAMHMEAVAGEAGISKATLYRRWPGKEALLLHVLERLQAEVEEETVLTGVPLREALFRVLESIRRDYLSENSGTNLAVLTAEIRTLPELNEAFLRTVIGPRRQALYDLLAAAQRHGEIRADLDPALIGELIVGPVLSRSLLHPDAPRPDAEFSRQVVDSVLDGIVPASP</sequence>
<keyword evidence="2 4" id="KW-0238">DNA-binding</keyword>
<dbReference type="RefSeq" id="WP_270079833.1">
    <property type="nucleotide sequence ID" value="NZ_CP115300.1"/>
</dbReference>
<evidence type="ECO:0000256" key="4">
    <source>
        <dbReference type="PROSITE-ProRule" id="PRU00335"/>
    </source>
</evidence>
<evidence type="ECO:0000256" key="1">
    <source>
        <dbReference type="ARBA" id="ARBA00023015"/>
    </source>
</evidence>
<dbReference type="EMBL" id="CP115300">
    <property type="protein sequence ID" value="WBO61879.1"/>
    <property type="molecule type" value="Genomic_DNA"/>
</dbReference>
<evidence type="ECO:0000313" key="8">
    <source>
        <dbReference type="Proteomes" id="UP001212326"/>
    </source>
</evidence>
<keyword evidence="1" id="KW-0805">Transcription regulation</keyword>
<dbReference type="PROSITE" id="PS50977">
    <property type="entry name" value="HTH_TETR_2"/>
    <property type="match status" value="1"/>
</dbReference>
<dbReference type="PANTHER" id="PTHR30055:SF148">
    <property type="entry name" value="TETR-FAMILY TRANSCRIPTIONAL REGULATOR"/>
    <property type="match status" value="1"/>
</dbReference>